<accession>A0A8X6YQC7</accession>
<keyword evidence="2" id="KW-1185">Reference proteome</keyword>
<name>A0A8X6YQC7_9ARAC</name>
<gene>
    <name evidence="1" type="ORF">TNIN_461681</name>
</gene>
<evidence type="ECO:0000313" key="2">
    <source>
        <dbReference type="Proteomes" id="UP000886998"/>
    </source>
</evidence>
<evidence type="ECO:0000313" key="1">
    <source>
        <dbReference type="EMBL" id="GFY75849.1"/>
    </source>
</evidence>
<sequence>MIFPSLPYFLPPKNLRPFKKRLGRCDSTFFRLICFGKRDRRDAYLRKEISASCGGKKQEDKSLHKHYFPRLTLISAKEWDRWS</sequence>
<dbReference type="AlphaFoldDB" id="A0A8X6YQC7"/>
<organism evidence="1 2">
    <name type="scientific">Trichonephila inaurata madagascariensis</name>
    <dbReference type="NCBI Taxonomy" id="2747483"/>
    <lineage>
        <taxon>Eukaryota</taxon>
        <taxon>Metazoa</taxon>
        <taxon>Ecdysozoa</taxon>
        <taxon>Arthropoda</taxon>
        <taxon>Chelicerata</taxon>
        <taxon>Arachnida</taxon>
        <taxon>Araneae</taxon>
        <taxon>Araneomorphae</taxon>
        <taxon>Entelegynae</taxon>
        <taxon>Araneoidea</taxon>
        <taxon>Nephilidae</taxon>
        <taxon>Trichonephila</taxon>
        <taxon>Trichonephila inaurata</taxon>
    </lineage>
</organism>
<proteinExistence type="predicted"/>
<dbReference type="EMBL" id="BMAV01021646">
    <property type="protein sequence ID" value="GFY75849.1"/>
    <property type="molecule type" value="Genomic_DNA"/>
</dbReference>
<comment type="caution">
    <text evidence="1">The sequence shown here is derived from an EMBL/GenBank/DDBJ whole genome shotgun (WGS) entry which is preliminary data.</text>
</comment>
<reference evidence="1" key="1">
    <citation type="submission" date="2020-08" db="EMBL/GenBank/DDBJ databases">
        <title>Multicomponent nature underlies the extraordinary mechanical properties of spider dragline silk.</title>
        <authorList>
            <person name="Kono N."/>
            <person name="Nakamura H."/>
            <person name="Mori M."/>
            <person name="Yoshida Y."/>
            <person name="Ohtoshi R."/>
            <person name="Malay A.D."/>
            <person name="Moran D.A.P."/>
            <person name="Tomita M."/>
            <person name="Numata K."/>
            <person name="Arakawa K."/>
        </authorList>
    </citation>
    <scope>NUCLEOTIDE SEQUENCE</scope>
</reference>
<protein>
    <submittedName>
        <fullName evidence="1">Uncharacterized protein</fullName>
    </submittedName>
</protein>
<dbReference type="Proteomes" id="UP000886998">
    <property type="component" value="Unassembled WGS sequence"/>
</dbReference>